<organism evidence="1">
    <name type="scientific">marine sediment metagenome</name>
    <dbReference type="NCBI Taxonomy" id="412755"/>
    <lineage>
        <taxon>unclassified sequences</taxon>
        <taxon>metagenomes</taxon>
        <taxon>ecological metagenomes</taxon>
    </lineage>
</organism>
<reference evidence="1" key="1">
    <citation type="journal article" date="2014" name="Front. Microbiol.">
        <title>High frequency of phylogenetically diverse reductive dehalogenase-homologous genes in deep subseafloor sedimentary metagenomes.</title>
        <authorList>
            <person name="Kawai M."/>
            <person name="Futagami T."/>
            <person name="Toyoda A."/>
            <person name="Takaki Y."/>
            <person name="Nishi S."/>
            <person name="Hori S."/>
            <person name="Arai W."/>
            <person name="Tsubouchi T."/>
            <person name="Morono Y."/>
            <person name="Uchiyama I."/>
            <person name="Ito T."/>
            <person name="Fujiyama A."/>
            <person name="Inagaki F."/>
            <person name="Takami H."/>
        </authorList>
    </citation>
    <scope>NUCLEOTIDE SEQUENCE</scope>
    <source>
        <strain evidence="1">Expedition CK06-06</strain>
    </source>
</reference>
<proteinExistence type="predicted"/>
<accession>X1T1Q8</accession>
<comment type="caution">
    <text evidence="1">The sequence shown here is derived from an EMBL/GenBank/DDBJ whole genome shotgun (WGS) entry which is preliminary data.</text>
</comment>
<protein>
    <submittedName>
        <fullName evidence="1">Uncharacterized protein</fullName>
    </submittedName>
</protein>
<name>X1T1Q8_9ZZZZ</name>
<dbReference type="AlphaFoldDB" id="X1T1Q8"/>
<gene>
    <name evidence="1" type="ORF">S12H4_17456</name>
</gene>
<evidence type="ECO:0000313" key="1">
    <source>
        <dbReference type="EMBL" id="GAI85331.1"/>
    </source>
</evidence>
<dbReference type="EMBL" id="BARW01008533">
    <property type="protein sequence ID" value="GAI85331.1"/>
    <property type="molecule type" value="Genomic_DNA"/>
</dbReference>
<feature type="non-terminal residue" evidence="1">
    <location>
        <position position="139"/>
    </location>
</feature>
<sequence>MKMSVETYYRILQHDPKGRLVKDTGLVPSHSYVIQFLELVNAFMDSIDKNATDVDGAESVLVMDAAGEIETKGRVSAAIGEDTYGIVVGTNATETALANENYKLDTKILHSATEEANKLNYQAVLFTAPAVADGYVDFD</sequence>